<dbReference type="Gene3D" id="3.40.50.1820">
    <property type="entry name" value="alpha/beta hydrolase"/>
    <property type="match status" value="1"/>
</dbReference>
<feature type="active site" evidence="3">
    <location>
        <position position="241"/>
    </location>
</feature>
<dbReference type="OrthoDB" id="420264at2759"/>
<comment type="domain">
    <text evidence="3">The main chain amide nitrogen atoms of the second glycine and its adjacent residue in the HGGXW motif define the oxyanion hole, and stabilize the oxyanion that forms during the nucleophilic attack by the catalytic serine during substrate cleavage.</text>
</comment>
<dbReference type="SUPFAM" id="SSF53474">
    <property type="entry name" value="alpha/beta-Hydrolases"/>
    <property type="match status" value="1"/>
</dbReference>
<dbReference type="InterPro" id="IPR027519">
    <property type="entry name" value="KFase_ver/fungi-typ"/>
</dbReference>
<keyword evidence="6" id="KW-1185">Reference proteome</keyword>
<comment type="subunit">
    <text evidence="3">Homodimer.</text>
</comment>
<evidence type="ECO:0000313" key="6">
    <source>
        <dbReference type="Proteomes" id="UP000237631"/>
    </source>
</evidence>
<evidence type="ECO:0000259" key="4">
    <source>
        <dbReference type="Pfam" id="PF20434"/>
    </source>
</evidence>
<dbReference type="HAMAP" id="MF_03014">
    <property type="entry name" value="KFase"/>
    <property type="match status" value="1"/>
</dbReference>
<feature type="domain" description="BD-FAE-like" evidence="4">
    <location>
        <begin position="39"/>
        <end position="255"/>
    </location>
</feature>
<sequence>MGGATDEGFPQFRRDIPYNDESSLNTLQTCIPRPTSANDQQRIWVVYVHGGAWLAPDQSSADFDKAQQLLLDSPIVEHIAGFASINYRLSAAPWHPKYPSNPADPARNARHPDHINDVLAAILHLQETYRFEDRYLLVGHSCGACLALQVAMKRYWGQQYESTPALELNVVPPLAILGIEGLYDLPALIEWHSDRPFYHDFVAAAFGPDKAAWKTVSPTSADFKNTWEDGKLVIIAHSREDELVEWEQPDLMMKSLHAQGFQDSGSRRTKLLEMKGKHDQVWQDGDEVARAIEFTVREFVGMRVI</sequence>
<protein>
    <recommendedName>
        <fullName evidence="3">Kynurenine formamidase</fullName>
        <shortName evidence="3">KFA</shortName>
        <shortName evidence="3">KFase</shortName>
        <ecNumber evidence="3">3.5.1.9</ecNumber>
    </recommendedName>
    <alternativeName>
        <fullName evidence="3">Arylformamidase</fullName>
    </alternativeName>
    <alternativeName>
        <fullName evidence="3">N-formylkynurenine formamidase</fullName>
        <shortName evidence="3">FKF</shortName>
    </alternativeName>
</protein>
<dbReference type="AlphaFoldDB" id="A0A2S6CN87"/>
<keyword evidence="2 3" id="KW-0823">Tryptophan catabolism</keyword>
<comment type="caution">
    <text evidence="5">The sequence shown here is derived from an EMBL/GenBank/DDBJ whole genome shotgun (WGS) entry which is preliminary data.</text>
</comment>
<dbReference type="GO" id="GO:0004061">
    <property type="term" value="F:arylformamidase activity"/>
    <property type="evidence" value="ECO:0007669"/>
    <property type="project" value="UniProtKB-UniRule"/>
</dbReference>
<comment type="catalytic activity">
    <reaction evidence="3">
        <text>N-formyl-L-kynurenine + H2O = L-kynurenine + formate + H(+)</text>
        <dbReference type="Rhea" id="RHEA:13009"/>
        <dbReference type="ChEBI" id="CHEBI:15377"/>
        <dbReference type="ChEBI" id="CHEBI:15378"/>
        <dbReference type="ChEBI" id="CHEBI:15740"/>
        <dbReference type="ChEBI" id="CHEBI:57959"/>
        <dbReference type="ChEBI" id="CHEBI:58629"/>
        <dbReference type="EC" id="3.5.1.9"/>
    </reaction>
</comment>
<comment type="function">
    <text evidence="3">Catalyzes the hydrolysis of N-formyl-L-kynurenine to L-kynurenine, the second step in the kynurenine pathway of tryptophan degradation. Kynurenine may be further oxidized to nicotinic acid, NAD(H) and NADP(H). Required for elimination of toxic metabolites.</text>
</comment>
<evidence type="ECO:0000256" key="2">
    <source>
        <dbReference type="ARBA" id="ARBA00023079"/>
    </source>
</evidence>
<feature type="active site" evidence="3">
    <location>
        <position position="278"/>
    </location>
</feature>
<accession>A0A2S6CN87</accession>
<dbReference type="Proteomes" id="UP000237631">
    <property type="component" value="Unassembled WGS sequence"/>
</dbReference>
<dbReference type="InterPro" id="IPR049492">
    <property type="entry name" value="BD-FAE-like_dom"/>
</dbReference>
<dbReference type="InterPro" id="IPR029058">
    <property type="entry name" value="AB_hydrolase_fold"/>
</dbReference>
<reference evidence="6" key="1">
    <citation type="journal article" date="2017" name="bioRxiv">
        <title>Conservation of a gene cluster reveals novel cercosporin biosynthetic mechanisms and extends production to the genus Colletotrichum.</title>
        <authorList>
            <person name="de Jonge R."/>
            <person name="Ebert M.K."/>
            <person name="Huitt-Roehl C.R."/>
            <person name="Pal P."/>
            <person name="Suttle J.C."/>
            <person name="Spanner R.E."/>
            <person name="Neubauer J.D."/>
            <person name="Jurick W.M.II."/>
            <person name="Stott K.A."/>
            <person name="Secor G.A."/>
            <person name="Thomma B.P.H.J."/>
            <person name="Van de Peer Y."/>
            <person name="Townsend C.A."/>
            <person name="Bolton M.D."/>
        </authorList>
    </citation>
    <scope>NUCLEOTIDE SEQUENCE [LARGE SCALE GENOMIC DNA]</scope>
    <source>
        <strain evidence="6">CBS538.71</strain>
    </source>
</reference>
<keyword evidence="1 3" id="KW-0378">Hydrolase</keyword>
<feature type="short sequence motif" description="HGGXW" evidence="3">
    <location>
        <begin position="49"/>
        <end position="53"/>
    </location>
</feature>
<dbReference type="PANTHER" id="PTHR48081:SF33">
    <property type="entry name" value="KYNURENINE FORMAMIDASE"/>
    <property type="match status" value="1"/>
</dbReference>
<name>A0A2S6CN87_9PEZI</name>
<feature type="active site" description="Nucleophile" evidence="3">
    <location>
        <position position="141"/>
    </location>
</feature>
<evidence type="ECO:0000256" key="1">
    <source>
        <dbReference type="ARBA" id="ARBA00022801"/>
    </source>
</evidence>
<dbReference type="GO" id="GO:0034354">
    <property type="term" value="P:'de novo' NAD+ biosynthetic process from L-tryptophan"/>
    <property type="evidence" value="ECO:0007669"/>
    <property type="project" value="UniProtKB-UniRule"/>
</dbReference>
<dbReference type="UniPathway" id="UPA00333">
    <property type="reaction ID" value="UER00454"/>
</dbReference>
<dbReference type="Pfam" id="PF20434">
    <property type="entry name" value="BD-FAE"/>
    <property type="match status" value="1"/>
</dbReference>
<dbReference type="InterPro" id="IPR050300">
    <property type="entry name" value="GDXG_lipolytic_enzyme"/>
</dbReference>
<dbReference type="EC" id="3.5.1.9" evidence="3"/>
<dbReference type="PANTHER" id="PTHR48081">
    <property type="entry name" value="AB HYDROLASE SUPERFAMILY PROTEIN C4A8.06C"/>
    <property type="match status" value="1"/>
</dbReference>
<evidence type="ECO:0000313" key="5">
    <source>
        <dbReference type="EMBL" id="PPJ61184.1"/>
    </source>
</evidence>
<proteinExistence type="inferred from homology"/>
<dbReference type="EMBL" id="PNEN01000108">
    <property type="protein sequence ID" value="PPJ61184.1"/>
    <property type="molecule type" value="Genomic_DNA"/>
</dbReference>
<organism evidence="5 6">
    <name type="scientific">Cercospora berteroae</name>
    <dbReference type="NCBI Taxonomy" id="357750"/>
    <lineage>
        <taxon>Eukaryota</taxon>
        <taxon>Fungi</taxon>
        <taxon>Dikarya</taxon>
        <taxon>Ascomycota</taxon>
        <taxon>Pezizomycotina</taxon>
        <taxon>Dothideomycetes</taxon>
        <taxon>Dothideomycetidae</taxon>
        <taxon>Mycosphaerellales</taxon>
        <taxon>Mycosphaerellaceae</taxon>
        <taxon>Cercospora</taxon>
    </lineage>
</organism>
<comment type="pathway">
    <text evidence="3">Amino-acid degradation; L-tryptophan degradation via kynurenine pathway; L-kynurenine from L-tryptophan: step 2/2.</text>
</comment>
<dbReference type="GO" id="GO:0019441">
    <property type="term" value="P:L-tryptophan catabolic process to kynurenine"/>
    <property type="evidence" value="ECO:0007669"/>
    <property type="project" value="UniProtKB-UniRule"/>
</dbReference>
<evidence type="ECO:0000256" key="3">
    <source>
        <dbReference type="HAMAP-Rule" id="MF_03014"/>
    </source>
</evidence>
<comment type="similarity">
    <text evidence="3">Belongs to the kynurenine formamidase family.</text>
</comment>
<dbReference type="STRING" id="357750.A0A2S6CN87"/>
<gene>
    <name evidence="5" type="ORF">CBER1_11963</name>
</gene>